<name>I4C723_DESTA</name>
<dbReference type="InterPro" id="IPR006311">
    <property type="entry name" value="TAT_signal"/>
</dbReference>
<gene>
    <name evidence="2" type="ordered locus">Desti_2685</name>
</gene>
<dbReference type="PANTHER" id="PTHR31891">
    <property type="entry name" value="FORMAMIDASE C869.04-RELATED"/>
    <property type="match status" value="1"/>
</dbReference>
<dbReference type="HOGENOM" id="CLU_032013_2_1_7"/>
<keyword evidence="3" id="KW-1185">Reference proteome</keyword>
<dbReference type="AlphaFoldDB" id="I4C723"/>
<dbReference type="RefSeq" id="WP_014810505.1">
    <property type="nucleotide sequence ID" value="NC_018025.1"/>
</dbReference>
<dbReference type="PROSITE" id="PS51318">
    <property type="entry name" value="TAT"/>
    <property type="match status" value="1"/>
</dbReference>
<evidence type="ECO:0000256" key="1">
    <source>
        <dbReference type="ARBA" id="ARBA00023014"/>
    </source>
</evidence>
<dbReference type="SUPFAM" id="SSF141130">
    <property type="entry name" value="Acetamidase/Formamidase-like"/>
    <property type="match status" value="1"/>
</dbReference>
<organism evidence="2 3">
    <name type="scientific">Desulfomonile tiedjei (strain ATCC 49306 / DSM 6799 / DCB-1)</name>
    <dbReference type="NCBI Taxonomy" id="706587"/>
    <lineage>
        <taxon>Bacteria</taxon>
        <taxon>Pseudomonadati</taxon>
        <taxon>Thermodesulfobacteriota</taxon>
        <taxon>Desulfomonilia</taxon>
        <taxon>Desulfomonilales</taxon>
        <taxon>Desulfomonilaceae</taxon>
        <taxon>Desulfomonile</taxon>
    </lineage>
</organism>
<dbReference type="PANTHER" id="PTHR31891:SF1">
    <property type="entry name" value="FORMAMIDASE C869.04-RELATED"/>
    <property type="match status" value="1"/>
</dbReference>
<dbReference type="Proteomes" id="UP000006055">
    <property type="component" value="Chromosome"/>
</dbReference>
<evidence type="ECO:0000313" key="2">
    <source>
        <dbReference type="EMBL" id="AFM25364.1"/>
    </source>
</evidence>
<dbReference type="eggNOG" id="COG2421">
    <property type="taxonomic scope" value="Bacteria"/>
</dbReference>
<protein>
    <submittedName>
        <fullName evidence="2">Putative acetamidase/formamidase</fullName>
    </submittedName>
</protein>
<keyword evidence="1" id="KW-0408">Iron</keyword>
<evidence type="ECO:0000313" key="3">
    <source>
        <dbReference type="Proteomes" id="UP000006055"/>
    </source>
</evidence>
<accession>I4C723</accession>
<dbReference type="Gene3D" id="2.60.120.580">
    <property type="entry name" value="Acetamidase/Formamidase-like domains"/>
    <property type="match status" value="2"/>
</dbReference>
<dbReference type="Pfam" id="PF03069">
    <property type="entry name" value="FmdA_AmdA"/>
    <property type="match status" value="2"/>
</dbReference>
<dbReference type="EMBL" id="CP003360">
    <property type="protein sequence ID" value="AFM25364.1"/>
    <property type="molecule type" value="Genomic_DNA"/>
</dbReference>
<reference evidence="3" key="1">
    <citation type="submission" date="2012-06" db="EMBL/GenBank/DDBJ databases">
        <title>Complete sequence of chromosome of Desulfomonile tiedjei DSM 6799.</title>
        <authorList>
            <person name="Lucas S."/>
            <person name="Copeland A."/>
            <person name="Lapidus A."/>
            <person name="Glavina del Rio T."/>
            <person name="Dalin E."/>
            <person name="Tice H."/>
            <person name="Bruce D."/>
            <person name="Goodwin L."/>
            <person name="Pitluck S."/>
            <person name="Peters L."/>
            <person name="Ovchinnikova G."/>
            <person name="Zeytun A."/>
            <person name="Lu M."/>
            <person name="Kyrpides N."/>
            <person name="Mavromatis K."/>
            <person name="Ivanova N."/>
            <person name="Brettin T."/>
            <person name="Detter J.C."/>
            <person name="Han C."/>
            <person name="Larimer F."/>
            <person name="Land M."/>
            <person name="Hauser L."/>
            <person name="Markowitz V."/>
            <person name="Cheng J.-F."/>
            <person name="Hugenholtz P."/>
            <person name="Woyke T."/>
            <person name="Wu D."/>
            <person name="Spring S."/>
            <person name="Schroeder M."/>
            <person name="Brambilla E."/>
            <person name="Klenk H.-P."/>
            <person name="Eisen J.A."/>
        </authorList>
    </citation>
    <scope>NUCLEOTIDE SEQUENCE [LARGE SCALE GENOMIC DNA]</scope>
    <source>
        <strain evidence="3">ATCC 49306 / DSM 6799 / DCB-1</strain>
    </source>
</reference>
<dbReference type="KEGG" id="dti:Desti_2685"/>
<dbReference type="Gene3D" id="3.10.28.20">
    <property type="entry name" value="Acetamidase/Formamidase-like domains"/>
    <property type="match status" value="1"/>
</dbReference>
<sequence length="399" mass="43981">MKSTGNQEPRDDNEGFDRRTVLKYGAAFAGTMVLNQLAASNSNAMNLKRLDATGKYHILGCNAMTSTEGYWDNSTKPVLTMNSGDIVEIETNTHLKGKMIPGAEIEDWMGWYKEVIAKTPDTSFYPDEKTGVQAAKKGAGHHTLTGPISIQGAEPGDMLQIEILDIVPGNYGFNLNPETSFVKLGLLPEDFPKGRLTWYRVDTKKMKFEFLPGIEIPVRPFPGIIGVELPDKGMWSNVPPGKHGGNMDNKELVAGSVLYLPVHVPGAGLKTGDAHYAQGDGEVNLNALEGMFKSMTLRITVRKDLKGLVQEPFASTPTHWIAMGFHTDMLESTKMAVRNAIKFLNKRYGMNDLDCYAFCSMAVDLRVTQVVDLAKGIHAMIPKEYFVGEQFAKKTTLLL</sequence>
<dbReference type="InterPro" id="IPR004304">
    <property type="entry name" value="FmdA_AmdA"/>
</dbReference>
<dbReference type="STRING" id="706587.Desti_2685"/>
<proteinExistence type="predicted"/>
<dbReference type="OrthoDB" id="9785236at2"/>
<keyword evidence="1" id="KW-0479">Metal-binding</keyword>
<dbReference type="GO" id="GO:0051536">
    <property type="term" value="F:iron-sulfur cluster binding"/>
    <property type="evidence" value="ECO:0007669"/>
    <property type="project" value="UniProtKB-KW"/>
</dbReference>
<dbReference type="GO" id="GO:0016811">
    <property type="term" value="F:hydrolase activity, acting on carbon-nitrogen (but not peptide) bonds, in linear amides"/>
    <property type="evidence" value="ECO:0007669"/>
    <property type="project" value="InterPro"/>
</dbReference>
<keyword evidence="1" id="KW-0411">Iron-sulfur</keyword>